<keyword evidence="14" id="KW-1185">Reference proteome</keyword>
<dbReference type="Gene3D" id="3.90.1150.10">
    <property type="entry name" value="Aspartate Aminotransferase, domain 1"/>
    <property type="match status" value="1"/>
</dbReference>
<comment type="caution">
    <text evidence="13">The sequence shown here is derived from an EMBL/GenBank/DDBJ whole genome shotgun (WGS) entry which is preliminary data.</text>
</comment>
<dbReference type="Pfam" id="PF00291">
    <property type="entry name" value="PALP"/>
    <property type="match status" value="2"/>
</dbReference>
<dbReference type="Proteomes" id="UP001201812">
    <property type="component" value="Unassembled WGS sequence"/>
</dbReference>
<dbReference type="GO" id="GO:0008483">
    <property type="term" value="F:transaminase activity"/>
    <property type="evidence" value="ECO:0007669"/>
    <property type="project" value="UniProtKB-KW"/>
</dbReference>
<feature type="domain" description="Aminotransferase class V" evidence="11">
    <location>
        <begin position="782"/>
        <end position="1113"/>
    </location>
</feature>
<feature type="domain" description="Tryptophan synthase beta chain-like PALP" evidence="12">
    <location>
        <begin position="392"/>
        <end position="700"/>
    </location>
</feature>
<dbReference type="FunFam" id="3.40.50.1100:FF:000118">
    <property type="entry name" value="Related to CYS4-cystathionine beta-synthase"/>
    <property type="match status" value="1"/>
</dbReference>
<dbReference type="InterPro" id="IPR050214">
    <property type="entry name" value="Cys_Synth/Cystath_Beta-Synth"/>
</dbReference>
<proteinExistence type="inferred from homology"/>
<comment type="subunit">
    <text evidence="5">Monomer.</text>
</comment>
<dbReference type="PANTHER" id="PTHR10314">
    <property type="entry name" value="CYSTATHIONINE BETA-SYNTHASE"/>
    <property type="match status" value="1"/>
</dbReference>
<evidence type="ECO:0000256" key="2">
    <source>
        <dbReference type="ARBA" id="ARBA00005003"/>
    </source>
</evidence>
<evidence type="ECO:0000256" key="7">
    <source>
        <dbReference type="ARBA" id="ARBA00022679"/>
    </source>
</evidence>
<evidence type="ECO:0000256" key="10">
    <source>
        <dbReference type="RuleBase" id="RU004504"/>
    </source>
</evidence>
<evidence type="ECO:0000313" key="13">
    <source>
        <dbReference type="EMBL" id="KAI1718231.1"/>
    </source>
</evidence>
<dbReference type="InterPro" id="IPR015422">
    <property type="entry name" value="PyrdxlP-dep_Trfase_small"/>
</dbReference>
<keyword evidence="6" id="KW-0032">Aminotransferase</keyword>
<evidence type="ECO:0000256" key="6">
    <source>
        <dbReference type="ARBA" id="ARBA00022576"/>
    </source>
</evidence>
<comment type="similarity">
    <text evidence="3">Belongs to the cysteine synthase/cystathionine beta-synthase family.</text>
</comment>
<sequence>MEVFTITSIERLIGPTPMVRLDRIAKKYGLQCNIIGKCDFFHPAGNSSFWLRWACDIIENAYKSGELSDKSKIVVHCSSAWSPITRLHRLFALGCVAAAKGLRLKIVLNSFNEKTKKTTERVPLENALKAFGAEIFSADVTHELGHDECLLETNHQDYDGSTIMATRVVDELIEQTKGKAIDTLVVGLEELSCIGIKQLKKLSKADRCKIICVKYVADEKDVTNGNNKIWNHEINNGSNTTLDINFVSVSMQNAHKGMLDLHRSEGILAGICSGAVFSALLHVLEKKSLMAPEHNCVLLLSDGIFMTPLEMIHEPIDVTINGSTLISTGLKSDSTKANGGNGLHCNNNDESYDPTMPGTRPYQRSEKFTHDGMETSIKSLQQNRHEQIFDDVSQLIGGTPMLRLNELFEDSKACAMLPEIFAKCEFTNPGGSTKDRITKQMIATAEECGALKCGEKNVIIEPTAGNTGIGLAMMAAIRGHRCICVMPNKMSQEKEVIMNSLGAEIVRTPTVKNSMHPDSYISMARHLERKIPNSVILDQCRNTGNPYAHYSETAEEILSATEEHIDAVVIGAGTGGTLTGIAKKIRERLPKCKIIGVDPLGSVLSSLQINGHEKSSTNCSNKTNGYNLEGLGYDFVPAVLDQALVDEWIRVKDNDAFRMARFLNSRGIPCGGSSGANVWAAVQIAKNMVKGQRIVTILPDGMRNYLSKFLDNEWLSRNGFNDLLDSNISNTMTTNDCKSDVILPSSKLMMPMNVPNIKLFGSGPTGLTNHIENALKTPILSPLNQSFTEVMEDVKNGLRYLFQTKNRLTFAVSGTGHAGLECALLNLLEPGERILVVENGRWGECVRIMAAQRLRFVVETLQEEWGKAVTLEAFKKAVTQSKPALVYVCHGESSTGVLQPIDGFGEICRENGALLLLDVVASLGIVPFSVDKNKVDCAYAASQKVLNCPPGLSPITFSEHAIAKIKSRKRPVSSYYFDALELGNMWGCIEPENGARKFHHTLPVSMIYALREGLSALAKEGLENVILRHKGCADHLWRELELLGLKLFVTNKDHRLPSMTTVHTPAEIDSEKFNSAMLSQGYEISKGLGAIVDKIWRLSVFGQTATVKEIDALVGAIENSWRTARKST</sequence>
<evidence type="ECO:0000256" key="3">
    <source>
        <dbReference type="ARBA" id="ARBA00007103"/>
    </source>
</evidence>
<dbReference type="FunFam" id="3.40.640.10:FF:000027">
    <property type="entry name" value="Serine--pyruvate aminotransferase, mitochondrial"/>
    <property type="match status" value="1"/>
</dbReference>
<comment type="similarity">
    <text evidence="4">Belongs to the class-V pyridoxal-phosphate-dependent aminotransferase family.</text>
</comment>
<dbReference type="SUPFAM" id="SSF53383">
    <property type="entry name" value="PLP-dependent transferases"/>
    <property type="match status" value="1"/>
</dbReference>
<accession>A0AAD4N879</accession>
<dbReference type="GO" id="GO:0004122">
    <property type="term" value="F:cystathionine beta-synthase activity"/>
    <property type="evidence" value="ECO:0007669"/>
    <property type="project" value="UniProtKB-EC"/>
</dbReference>
<dbReference type="Gene3D" id="3.40.50.1100">
    <property type="match status" value="4"/>
</dbReference>
<gene>
    <name evidence="13" type="ORF">DdX_06651</name>
</gene>
<dbReference type="InterPro" id="IPR036052">
    <property type="entry name" value="TrpB-like_PALP_sf"/>
</dbReference>
<reference evidence="13" key="1">
    <citation type="submission" date="2022-01" db="EMBL/GenBank/DDBJ databases">
        <title>Genome Sequence Resource for Two Populations of Ditylenchus destructor, the Migratory Endoparasitic Phytonematode.</title>
        <authorList>
            <person name="Zhang H."/>
            <person name="Lin R."/>
            <person name="Xie B."/>
        </authorList>
    </citation>
    <scope>NUCLEOTIDE SEQUENCE</scope>
    <source>
        <strain evidence="13">BazhouSP</strain>
    </source>
</reference>
<comment type="cofactor">
    <cofactor evidence="1 10">
        <name>pyridoxal 5'-phosphate</name>
        <dbReference type="ChEBI" id="CHEBI:597326"/>
    </cofactor>
</comment>
<keyword evidence="8" id="KW-0663">Pyridoxal phosphate</keyword>
<evidence type="ECO:0000259" key="12">
    <source>
        <dbReference type="Pfam" id="PF00291"/>
    </source>
</evidence>
<dbReference type="InterPro" id="IPR015424">
    <property type="entry name" value="PyrdxlP-dep_Trfase"/>
</dbReference>
<comment type="catalytic activity">
    <reaction evidence="9">
        <text>L-homocysteine + L-serine = L,L-cystathionine + H2O</text>
        <dbReference type="Rhea" id="RHEA:10112"/>
        <dbReference type="ChEBI" id="CHEBI:15377"/>
        <dbReference type="ChEBI" id="CHEBI:33384"/>
        <dbReference type="ChEBI" id="CHEBI:58161"/>
        <dbReference type="ChEBI" id="CHEBI:58199"/>
        <dbReference type="EC" id="4.2.1.22"/>
    </reaction>
</comment>
<dbReference type="CDD" id="cd01561">
    <property type="entry name" value="CBS_like"/>
    <property type="match status" value="1"/>
</dbReference>
<dbReference type="PROSITE" id="PS00595">
    <property type="entry name" value="AA_TRANSFER_CLASS_5"/>
    <property type="match status" value="1"/>
</dbReference>
<dbReference type="InterPro" id="IPR015421">
    <property type="entry name" value="PyrdxlP-dep_Trfase_major"/>
</dbReference>
<dbReference type="InterPro" id="IPR001926">
    <property type="entry name" value="TrpB-like_PALP"/>
</dbReference>
<organism evidence="13 14">
    <name type="scientific">Ditylenchus destructor</name>
    <dbReference type="NCBI Taxonomy" id="166010"/>
    <lineage>
        <taxon>Eukaryota</taxon>
        <taxon>Metazoa</taxon>
        <taxon>Ecdysozoa</taxon>
        <taxon>Nematoda</taxon>
        <taxon>Chromadorea</taxon>
        <taxon>Rhabditida</taxon>
        <taxon>Tylenchina</taxon>
        <taxon>Tylenchomorpha</taxon>
        <taxon>Sphaerularioidea</taxon>
        <taxon>Anguinidae</taxon>
        <taxon>Anguininae</taxon>
        <taxon>Ditylenchus</taxon>
    </lineage>
</organism>
<evidence type="ECO:0000256" key="1">
    <source>
        <dbReference type="ARBA" id="ARBA00001933"/>
    </source>
</evidence>
<evidence type="ECO:0000256" key="5">
    <source>
        <dbReference type="ARBA" id="ARBA00011245"/>
    </source>
</evidence>
<feature type="domain" description="Tryptophan synthase beta chain-like PALP" evidence="12">
    <location>
        <begin position="10"/>
        <end position="302"/>
    </location>
</feature>
<dbReference type="GO" id="GO:0030170">
    <property type="term" value="F:pyridoxal phosphate binding"/>
    <property type="evidence" value="ECO:0007669"/>
    <property type="project" value="UniProtKB-ARBA"/>
</dbReference>
<keyword evidence="7" id="KW-0808">Transferase</keyword>
<dbReference type="FunFam" id="3.40.50.1100:FF:000003">
    <property type="entry name" value="Cystathionine beta-synthase"/>
    <property type="match status" value="1"/>
</dbReference>
<comment type="pathway">
    <text evidence="2">Amino-acid biosynthesis; L-cysteine biosynthesis; L-cysteine from L-homocysteine and L-serine: step 1/2.</text>
</comment>
<dbReference type="EMBL" id="JAKKPZ010000008">
    <property type="protein sequence ID" value="KAI1718231.1"/>
    <property type="molecule type" value="Genomic_DNA"/>
</dbReference>
<evidence type="ECO:0000256" key="9">
    <source>
        <dbReference type="ARBA" id="ARBA00047490"/>
    </source>
</evidence>
<evidence type="ECO:0000256" key="8">
    <source>
        <dbReference type="ARBA" id="ARBA00022898"/>
    </source>
</evidence>
<evidence type="ECO:0000256" key="4">
    <source>
        <dbReference type="ARBA" id="ARBA00009236"/>
    </source>
</evidence>
<evidence type="ECO:0000313" key="14">
    <source>
        <dbReference type="Proteomes" id="UP001201812"/>
    </source>
</evidence>
<dbReference type="GO" id="GO:0019344">
    <property type="term" value="P:cysteine biosynthetic process"/>
    <property type="evidence" value="ECO:0007669"/>
    <property type="project" value="UniProtKB-ARBA"/>
</dbReference>
<dbReference type="InterPro" id="IPR000192">
    <property type="entry name" value="Aminotrans_V_dom"/>
</dbReference>
<name>A0AAD4N879_9BILA</name>
<dbReference type="SUPFAM" id="SSF53686">
    <property type="entry name" value="Tryptophan synthase beta subunit-like PLP-dependent enzymes"/>
    <property type="match status" value="2"/>
</dbReference>
<dbReference type="Gene3D" id="3.40.640.10">
    <property type="entry name" value="Type I PLP-dependent aspartate aminotransferase-like (Major domain)"/>
    <property type="match status" value="1"/>
</dbReference>
<protein>
    <submittedName>
        <fullName evidence="13">Pyridoxal-phosphate dependent enzyme domain-containing protein</fullName>
    </submittedName>
</protein>
<dbReference type="AlphaFoldDB" id="A0AAD4N879"/>
<evidence type="ECO:0000259" key="11">
    <source>
        <dbReference type="Pfam" id="PF00266"/>
    </source>
</evidence>
<dbReference type="InterPro" id="IPR020578">
    <property type="entry name" value="Aminotrans_V_PyrdxlP_BS"/>
</dbReference>
<dbReference type="Pfam" id="PF00266">
    <property type="entry name" value="Aminotran_5"/>
    <property type="match status" value="1"/>
</dbReference>